<keyword evidence="4" id="KW-0378">Hydrolase</keyword>
<comment type="pathway">
    <text evidence="2">Glycan metabolism; N-glycan degradation.</text>
</comment>
<keyword evidence="6" id="KW-0326">Glycosidase</keyword>
<dbReference type="InterPro" id="IPR050887">
    <property type="entry name" value="Beta-mannosidase_GH2"/>
</dbReference>
<dbReference type="PhylomeDB" id="A0A060T3C9"/>
<dbReference type="PANTHER" id="PTHR43730">
    <property type="entry name" value="BETA-MANNOSIDASE"/>
    <property type="match status" value="1"/>
</dbReference>
<evidence type="ECO:0000256" key="7">
    <source>
        <dbReference type="ARBA" id="ARBA00023326"/>
    </source>
</evidence>
<name>A0A060T3C9_BLAAD</name>
<comment type="similarity">
    <text evidence="8">Belongs to the glycosyl hydrolase 2 family. Beta-mannosidase B subfamily.</text>
</comment>
<dbReference type="InterPro" id="IPR006102">
    <property type="entry name" value="Ig-like_GH2"/>
</dbReference>
<dbReference type="GO" id="GO:0006516">
    <property type="term" value="P:glycoprotein catabolic process"/>
    <property type="evidence" value="ECO:0007669"/>
    <property type="project" value="TreeGrafter"/>
</dbReference>
<dbReference type="Gene3D" id="2.60.120.260">
    <property type="entry name" value="Galactose-binding domain-like"/>
    <property type="match status" value="1"/>
</dbReference>
<evidence type="ECO:0000256" key="4">
    <source>
        <dbReference type="ARBA" id="ARBA00022801"/>
    </source>
</evidence>
<evidence type="ECO:0000256" key="10">
    <source>
        <dbReference type="ARBA" id="ARBA00041614"/>
    </source>
</evidence>
<evidence type="ECO:0000256" key="5">
    <source>
        <dbReference type="ARBA" id="ARBA00023277"/>
    </source>
</evidence>
<evidence type="ECO:0000259" key="13">
    <source>
        <dbReference type="Pfam" id="PF22666"/>
    </source>
</evidence>
<dbReference type="AlphaFoldDB" id="A0A060T3C9"/>
<reference evidence="14" key="2">
    <citation type="submission" date="2014-06" db="EMBL/GenBank/DDBJ databases">
        <title>The complete genome of Blastobotrys (Arxula) adeninivorans LS3 - a yeast of biotechnological interest.</title>
        <authorList>
            <person name="Kunze G."/>
            <person name="Gaillardin C."/>
            <person name="Czernicka M."/>
            <person name="Durrens P."/>
            <person name="Martin T."/>
            <person name="Boer E."/>
            <person name="Gabaldon T."/>
            <person name="Cruz J."/>
            <person name="Talla E."/>
            <person name="Marck C."/>
            <person name="Goffeau A."/>
            <person name="Barbe V."/>
            <person name="Baret P."/>
            <person name="Baronian K."/>
            <person name="Beier S."/>
            <person name="Bleykasten C."/>
            <person name="Bode R."/>
            <person name="Casaregola S."/>
            <person name="Despons L."/>
            <person name="Fairhead C."/>
            <person name="Giersberg M."/>
            <person name="Gierski P."/>
            <person name="Hahnel U."/>
            <person name="Hartmann A."/>
            <person name="Jankowska D."/>
            <person name="Jubin C."/>
            <person name="Jung P."/>
            <person name="Lafontaine I."/>
            <person name="Leh-Louis V."/>
            <person name="Lemaire M."/>
            <person name="Marcet-Houben M."/>
            <person name="Mascher M."/>
            <person name="Morel G."/>
            <person name="Richard G.-F."/>
            <person name="Riechen J."/>
            <person name="Sacerdot C."/>
            <person name="Sarkar A."/>
            <person name="Savel G."/>
            <person name="Schacherer J."/>
            <person name="Sherman D."/>
            <person name="Straub M.-L."/>
            <person name="Stein N."/>
            <person name="Thierry A."/>
            <person name="Trautwein-Schult A."/>
            <person name="Westhof E."/>
            <person name="Worch S."/>
            <person name="Dujon B."/>
            <person name="Souciet J.-L."/>
            <person name="Wincker P."/>
            <person name="Scholz U."/>
            <person name="Neuveglise N."/>
        </authorList>
    </citation>
    <scope>NUCLEOTIDE SEQUENCE</scope>
    <source>
        <strain evidence="14">LS3</strain>
    </source>
</reference>
<dbReference type="FunFam" id="3.20.20.80:FF:000050">
    <property type="entry name" value="Beta-mannosidase B"/>
    <property type="match status" value="1"/>
</dbReference>
<dbReference type="SUPFAM" id="SSF49303">
    <property type="entry name" value="beta-Galactosidase/glucuronidase domain"/>
    <property type="match status" value="3"/>
</dbReference>
<dbReference type="EC" id="3.2.1.25" evidence="3"/>
<gene>
    <name evidence="14" type="ORF">GNLVRS02_ARAD1A08712g</name>
</gene>
<evidence type="ECO:0000256" key="9">
    <source>
        <dbReference type="ARBA" id="ARBA00041069"/>
    </source>
</evidence>
<reference evidence="14" key="1">
    <citation type="submission" date="2014-02" db="EMBL/GenBank/DDBJ databases">
        <authorList>
            <person name="Genoscope - CEA"/>
        </authorList>
    </citation>
    <scope>NUCLEOTIDE SEQUENCE</scope>
    <source>
        <strain evidence="14">LS3</strain>
    </source>
</reference>
<evidence type="ECO:0000256" key="6">
    <source>
        <dbReference type="ARBA" id="ARBA00023295"/>
    </source>
</evidence>
<organism evidence="14">
    <name type="scientific">Blastobotrys adeninivorans</name>
    <name type="common">Yeast</name>
    <name type="synonym">Arxula adeninivorans</name>
    <dbReference type="NCBI Taxonomy" id="409370"/>
    <lineage>
        <taxon>Eukaryota</taxon>
        <taxon>Fungi</taxon>
        <taxon>Dikarya</taxon>
        <taxon>Ascomycota</taxon>
        <taxon>Saccharomycotina</taxon>
        <taxon>Dipodascomycetes</taxon>
        <taxon>Dipodascales</taxon>
        <taxon>Trichomonascaceae</taxon>
        <taxon>Blastobotrys</taxon>
    </lineage>
</organism>
<dbReference type="Pfam" id="PF17786">
    <property type="entry name" value="Mannosidase_ig"/>
    <property type="match status" value="1"/>
</dbReference>
<dbReference type="Gene3D" id="3.20.20.80">
    <property type="entry name" value="Glycosidases"/>
    <property type="match status" value="1"/>
</dbReference>
<dbReference type="PANTHER" id="PTHR43730:SF1">
    <property type="entry name" value="BETA-MANNOSIDASE"/>
    <property type="match status" value="1"/>
</dbReference>
<evidence type="ECO:0000256" key="8">
    <source>
        <dbReference type="ARBA" id="ARBA00038429"/>
    </source>
</evidence>
<evidence type="ECO:0000259" key="12">
    <source>
        <dbReference type="Pfam" id="PF17786"/>
    </source>
</evidence>
<evidence type="ECO:0000256" key="3">
    <source>
        <dbReference type="ARBA" id="ARBA00012754"/>
    </source>
</evidence>
<dbReference type="InterPro" id="IPR008979">
    <property type="entry name" value="Galactose-bd-like_sf"/>
</dbReference>
<dbReference type="Pfam" id="PF22666">
    <property type="entry name" value="Glyco_hydro_2_N2"/>
    <property type="match status" value="1"/>
</dbReference>
<proteinExistence type="inferred from homology"/>
<evidence type="ECO:0000313" key="14">
    <source>
        <dbReference type="EMBL" id="CDP33407.1"/>
    </source>
</evidence>
<dbReference type="Pfam" id="PF00703">
    <property type="entry name" value="Glyco_hydro_2"/>
    <property type="match status" value="1"/>
</dbReference>
<dbReference type="InterPro" id="IPR017853">
    <property type="entry name" value="GH"/>
</dbReference>
<feature type="domain" description="Mannosidase Ig/CBM-like" evidence="12">
    <location>
        <begin position="685"/>
        <end position="768"/>
    </location>
</feature>
<protein>
    <recommendedName>
        <fullName evidence="9">Beta-mannosidase B</fullName>
        <ecNumber evidence="3">3.2.1.25</ecNumber>
    </recommendedName>
    <alternativeName>
        <fullName evidence="10">Mannanase B</fullName>
    </alternativeName>
</protein>
<evidence type="ECO:0000256" key="2">
    <source>
        <dbReference type="ARBA" id="ARBA00004740"/>
    </source>
</evidence>
<feature type="domain" description="Beta-mannosidase-like galactose-binding" evidence="13">
    <location>
        <begin position="11"/>
        <end position="180"/>
    </location>
</feature>
<evidence type="ECO:0000256" key="1">
    <source>
        <dbReference type="ARBA" id="ARBA00000829"/>
    </source>
</evidence>
<comment type="catalytic activity">
    <reaction evidence="1">
        <text>Hydrolysis of terminal, non-reducing beta-D-mannose residues in beta-D-mannosides.</text>
        <dbReference type="EC" id="3.2.1.25"/>
    </reaction>
</comment>
<dbReference type="SUPFAM" id="SSF49785">
    <property type="entry name" value="Galactose-binding domain-like"/>
    <property type="match status" value="1"/>
</dbReference>
<evidence type="ECO:0000259" key="11">
    <source>
        <dbReference type="Pfam" id="PF00703"/>
    </source>
</evidence>
<dbReference type="InterPro" id="IPR013783">
    <property type="entry name" value="Ig-like_fold"/>
</dbReference>
<feature type="domain" description="Glycoside hydrolase family 2 immunoglobulin-like beta-sandwich" evidence="11">
    <location>
        <begin position="192"/>
        <end position="293"/>
    </location>
</feature>
<keyword evidence="5" id="KW-0119">Carbohydrate metabolism</keyword>
<dbReference type="GO" id="GO:0000272">
    <property type="term" value="P:polysaccharide catabolic process"/>
    <property type="evidence" value="ECO:0007669"/>
    <property type="project" value="UniProtKB-KW"/>
</dbReference>
<dbReference type="GO" id="GO:0004567">
    <property type="term" value="F:beta-mannosidase activity"/>
    <property type="evidence" value="ECO:0007669"/>
    <property type="project" value="UniProtKB-EC"/>
</dbReference>
<accession>A0A060T3C9</accession>
<sequence length="839" mass="96032">MEKRAQVISGWSWRQAGKQESWTRCKHDNAISEIFTDLLDAKAIPHPFEDKNEKLVQWVGEVDWEYSAEFEYSDAGHDFDDLVFEGLDTIATVYLNDEVILESDNMFHIHRVNVKGKLKSGVNKLRILFASAFNHGKKLEEKYGQLTCWNGDRSRLYVRKAQYHYGWDWGPVLMSCGPYKPIHLESYSANATDVFVDGDVSKDLSRVSVNVSFGVTSNKKDVDAEITIMSPNSDKVSTKVKASERTETTLSIDNPQLWYPIGYGKQDRYAVTIVLKSSDGKILYQEKRLVGFRKVELVQEPLQDAPGTSFYFRVNNIPIFCAGSNWIPAHSFLTALSADDYHKWIDKAVRGNQVMLRVWAGGIYEHDDFYSECDRVGILVWHDFMFGCGQYPYHDEIRKSIQREADDQLKRLRNYCSIVIYAGNNEDYQVAEQANLDWNPSDHSGDWTHTNFPARTAYETDLPKAVEKWCPKVPYHPGSPWGGRETSDPTVGDLHQWNVWHGTQEKYQNWAKLAGRFVSEFGMLALPSRSTIDKFVTQEDQKYPQSSVIEHHCKADGFERRLALYVMENITVRSMDLNSWIYATQLVQAECLAYAYRCWRREWRGDNKRYTSGALVWQINDCYPVSSWAICDFYRQNKLAYYAVKRESAPLGVGIYRSDVDQKNRDLDGEIPGPPHDLKDKQYVYDVWGVNSGLEDVPAKLVLTVYNVASGEQVGEPVTRKVVLEANKSTEWCEDLKVEHDCVVYAQVFDEQGKLLARAGDWPQPLKHLLFPDRKVQVTVHKGEVHITANKPVKGVALTAEGVEFEDNGVDVFPGETVVIPANIEPGTPIEYTYYERSN</sequence>
<dbReference type="SUPFAM" id="SSF51445">
    <property type="entry name" value="(Trans)glycosidases"/>
    <property type="match status" value="1"/>
</dbReference>
<dbReference type="EMBL" id="HG937691">
    <property type="protein sequence ID" value="CDP33407.1"/>
    <property type="molecule type" value="Genomic_DNA"/>
</dbReference>
<dbReference type="InterPro" id="IPR036156">
    <property type="entry name" value="Beta-gal/glucu_dom_sf"/>
</dbReference>
<keyword evidence="7" id="KW-0624">Polysaccharide degradation</keyword>
<dbReference type="InterPro" id="IPR054593">
    <property type="entry name" value="Beta-mannosidase-like_N2"/>
</dbReference>
<dbReference type="InterPro" id="IPR041447">
    <property type="entry name" value="Mannosidase_ig"/>
</dbReference>
<dbReference type="Gene3D" id="2.60.40.10">
    <property type="entry name" value="Immunoglobulins"/>
    <property type="match status" value="2"/>
</dbReference>